<keyword evidence="5 8" id="KW-0812">Transmembrane</keyword>
<feature type="transmembrane region" description="Helical" evidence="9">
    <location>
        <begin position="252"/>
        <end position="270"/>
    </location>
</feature>
<dbReference type="PANTHER" id="PTHR30477:SF8">
    <property type="entry name" value="METAL TRANSPORT SYSTEM MEMBRANE PROTEIN CT_070-RELATED"/>
    <property type="match status" value="1"/>
</dbReference>
<evidence type="ECO:0000313" key="10">
    <source>
        <dbReference type="EMBL" id="MFO3715351.1"/>
    </source>
</evidence>
<dbReference type="Gene3D" id="1.10.3470.10">
    <property type="entry name" value="ABC transporter involved in vitamin B12 uptake, BtuC"/>
    <property type="match status" value="1"/>
</dbReference>
<feature type="transmembrane region" description="Helical" evidence="9">
    <location>
        <begin position="56"/>
        <end position="75"/>
    </location>
</feature>
<evidence type="ECO:0000256" key="8">
    <source>
        <dbReference type="RuleBase" id="RU003943"/>
    </source>
</evidence>
<gene>
    <name evidence="10" type="ORF">ACCQ40_00950</name>
</gene>
<sequence>MIISLLLLILTSISCSLLGAFLVLRRVSMLTDAISHTVLLGIVLAFFIIPDLSSPFLILGASAMGFLTVFLVEFLGSKGVSKHDEAIGVVFPILFSVAIILINIFFRNVHLDSDMVLDGEVLFASLVKIDILGFKLTQAIFYQVILLIVILIFIISQFKKLQISTFDSEFAYLIGVPTTLIFYMLMAFTSVSAVTSFTSVGAILVISFFIGPSSTALLFSKTLKQTLIFSSLIGSINAAIGFYLALSLNVSIAGTVAAVNMLVYLVLLSIKKYTIVNKLNKKVNASKDMVVNENFKSTKRRISNNNI</sequence>
<keyword evidence="6 9" id="KW-1133">Transmembrane helix</keyword>
<feature type="transmembrane region" description="Helical" evidence="9">
    <location>
        <begin position="170"/>
        <end position="191"/>
    </location>
</feature>
<dbReference type="PANTHER" id="PTHR30477">
    <property type="entry name" value="ABC-TRANSPORTER METAL-BINDING PROTEIN"/>
    <property type="match status" value="1"/>
</dbReference>
<proteinExistence type="inferred from homology"/>
<evidence type="ECO:0000256" key="2">
    <source>
        <dbReference type="ARBA" id="ARBA00008034"/>
    </source>
</evidence>
<keyword evidence="7 9" id="KW-0472">Membrane</keyword>
<evidence type="ECO:0000256" key="3">
    <source>
        <dbReference type="ARBA" id="ARBA00022448"/>
    </source>
</evidence>
<dbReference type="InterPro" id="IPR001626">
    <property type="entry name" value="ABC_TroCD"/>
</dbReference>
<organism evidence="10 11">
    <name type="scientific">Anaerococcus cruorum</name>
    <dbReference type="NCBI Taxonomy" id="3115617"/>
    <lineage>
        <taxon>Bacteria</taxon>
        <taxon>Bacillati</taxon>
        <taxon>Bacillota</taxon>
        <taxon>Tissierellia</taxon>
        <taxon>Tissierellales</taxon>
        <taxon>Peptoniphilaceae</taxon>
        <taxon>Anaerococcus</taxon>
    </lineage>
</organism>
<feature type="transmembrane region" description="Helical" evidence="9">
    <location>
        <begin position="87"/>
        <end position="106"/>
    </location>
</feature>
<evidence type="ECO:0000256" key="5">
    <source>
        <dbReference type="ARBA" id="ARBA00022692"/>
    </source>
</evidence>
<dbReference type="EMBL" id="JBGMEH010000001">
    <property type="protein sequence ID" value="MFO3715351.1"/>
    <property type="molecule type" value="Genomic_DNA"/>
</dbReference>
<feature type="transmembrane region" description="Helical" evidence="9">
    <location>
        <begin position="33"/>
        <end position="50"/>
    </location>
</feature>
<protein>
    <submittedName>
        <fullName evidence="10">Metal ABC transporter permease</fullName>
    </submittedName>
</protein>
<evidence type="ECO:0000256" key="7">
    <source>
        <dbReference type="ARBA" id="ARBA00023136"/>
    </source>
</evidence>
<name>A0ABW9MU47_9FIRM</name>
<comment type="caution">
    <text evidence="10">The sequence shown here is derived from an EMBL/GenBank/DDBJ whole genome shotgun (WGS) entry which is preliminary data.</text>
</comment>
<feature type="transmembrane region" description="Helical" evidence="9">
    <location>
        <begin position="6"/>
        <end position="24"/>
    </location>
</feature>
<evidence type="ECO:0000256" key="9">
    <source>
        <dbReference type="SAM" id="Phobius"/>
    </source>
</evidence>
<evidence type="ECO:0000256" key="6">
    <source>
        <dbReference type="ARBA" id="ARBA00022989"/>
    </source>
</evidence>
<comment type="similarity">
    <text evidence="2 8">Belongs to the ABC-3 integral membrane protein family.</text>
</comment>
<evidence type="ECO:0000256" key="1">
    <source>
        <dbReference type="ARBA" id="ARBA00004651"/>
    </source>
</evidence>
<keyword evidence="3 8" id="KW-0813">Transport</keyword>
<keyword evidence="11" id="KW-1185">Reference proteome</keyword>
<feature type="transmembrane region" description="Helical" evidence="9">
    <location>
        <begin position="140"/>
        <end position="158"/>
    </location>
</feature>
<reference evidence="10 11" key="1">
    <citation type="journal article" date="2025" name="Anaerobe">
        <title>Description of Anaerococcus kampingiae sp. nov., Anaerococcus groningensis sp. nov., Anaerococcus martiniensis sp. nov., and Anaerococcus cruorum sp. nov., isolated from human clinical specimens.</title>
        <authorList>
            <person name="Boiten K.E."/>
            <person name="Meijer J."/>
            <person name="van Wezel E.M."/>
            <person name="Veloo A.C.M."/>
        </authorList>
    </citation>
    <scope>NUCLEOTIDE SEQUENCE [LARGE SCALE GENOMIC DNA]</scope>
    <source>
        <strain evidence="10 11">ENR1039</strain>
    </source>
</reference>
<evidence type="ECO:0000256" key="4">
    <source>
        <dbReference type="ARBA" id="ARBA00022475"/>
    </source>
</evidence>
<feature type="transmembrane region" description="Helical" evidence="9">
    <location>
        <begin position="197"/>
        <end position="219"/>
    </location>
</feature>
<accession>A0ABW9MU47</accession>
<keyword evidence="4" id="KW-1003">Cell membrane</keyword>
<dbReference type="InterPro" id="IPR037294">
    <property type="entry name" value="ABC_BtuC-like"/>
</dbReference>
<dbReference type="RefSeq" id="WP_410032238.1">
    <property type="nucleotide sequence ID" value="NZ_JBGMEH010000001.1"/>
</dbReference>
<comment type="subcellular location">
    <subcellularLocation>
        <location evidence="1 8">Cell membrane</location>
        <topology evidence="1 8">Multi-pass membrane protein</topology>
    </subcellularLocation>
</comment>
<dbReference type="SUPFAM" id="SSF81345">
    <property type="entry name" value="ABC transporter involved in vitamin B12 uptake, BtuC"/>
    <property type="match status" value="1"/>
</dbReference>
<dbReference type="Pfam" id="PF00950">
    <property type="entry name" value="ABC-3"/>
    <property type="match status" value="1"/>
</dbReference>
<evidence type="ECO:0000313" key="11">
    <source>
        <dbReference type="Proteomes" id="UP001638015"/>
    </source>
</evidence>
<dbReference type="Proteomes" id="UP001638015">
    <property type="component" value="Unassembled WGS sequence"/>
</dbReference>
<feature type="transmembrane region" description="Helical" evidence="9">
    <location>
        <begin position="226"/>
        <end position="246"/>
    </location>
</feature>